<dbReference type="SUPFAM" id="SSF52058">
    <property type="entry name" value="L domain-like"/>
    <property type="match status" value="1"/>
</dbReference>
<sequence>MFANDCAPAQKPNFVFPRKFLGIFRGFYFPSECPSEYRCFLVVNVEEGDVLMISLRRKRQTVTASTRAWLKFIDNDGGGPETHNTLMIALFSHRLLLLCKNSLDQSTMAASSSSSGQSPPHNQVFINFRGELRTNFVSHLVEALETDGINVFIDEKAPRGEDIATLFGRIEESKIALAIFSIEYAKSKWCLDELEKIKEFVDSGKLVVIPIFYKVDTNDVKDLNGVFGNKFWELARTCKGEKFDKWRDALGVVSRKFGFTLTETSKESESIIQIVKAVTKELTLNSTTRERVIPIDNPGAGDEETAESASDSALPSFGIETRLNQLEEMLNSYADRTLKLGLVGMPGIGKTTLTKILYEKREGKFVRHAFLVDVRELSKSGRMNGRYLAKELLRKEYVDEVVDSMQAESLKIHLLRNKSLVILDDVTNKKQIEVLLGNGDWIKEGSLIIITTSDRSVIEGEVDEIYEVLRLSGRDSLQCFSHYAFGVVNPVGNFRNLSKEFSEYAKGNPFALKILGGELNGKNEAHWKEALRKLSQSSNETIQDFLQISYNEVSPHQKDVFLDVACFFRSGDEYYVRCLVESDLKDLASKFLINISGGRVEMHDLLYTFGKELASQGSRRLFNHKGLHALKKTAGDDMVRGIVRGIFIDMSEMEKELSLDKCTFNNMRNLRYLKLYSSHCHRQCKADCKLNFPDELELPLDEIRYLYWLKFPFKNLPKDFDPKNLTDLNLPYSTIEEVLDGVKETPKLKWVDLSYSSKLRNLSGLLNAESLQRLNLEGCTSLEQLPKGMKRMQSLVFLNMRGCTSLRILPNINLISMKTLILTNCKSLQNFRVISNNLENLHLDGTAISQLPTTMWKLQTLIVLNLKDCEDLVAVPESLGKLKALQELVLSGCSKLKTFPVPVENMKCLQILLLDGTSITDMPKISQLNWSQVEDLRELRRGVNGVSSLQRLCLSRNDMITNLQDDISLLCHLKLLDLKYCKNLASIPLLPPNLEILDAHGCNKLKTVATPLAILKHMEKVHSNFIFTNCNILEQAAKNIITTYAQKKSQLDALRCYKEGHASEALFITSFPGSEVPSWFDHRMIGSTLKLKFPPHWCDNRLSTIVLCAVVAFPHIQDETNSFSIECTCEFTNELGTCTRFSCILGGGWIEPRKIDSDHVFIGYTSCSHITNHVEGSPEHQKCVPTEASIKFKVIDGAGEIVNCGLSLVYEEPNHVVIEGDCSGTSSGRGLSVVESTMSFATRFLSVILRYLWLGVVFFSVFGFARFYFH</sequence>
<dbReference type="FunFam" id="3.40.50.10140:FF:000007">
    <property type="entry name" value="Disease resistance protein (TIR-NBS-LRR class)"/>
    <property type="match status" value="1"/>
</dbReference>
<dbReference type="Gramene" id="CDY35459">
    <property type="protein sequence ID" value="CDY35459"/>
    <property type="gene ID" value="GSBRNA2T00058475001"/>
</dbReference>
<evidence type="ECO:0000256" key="4">
    <source>
        <dbReference type="ARBA" id="ARBA00022801"/>
    </source>
</evidence>
<evidence type="ECO:0000256" key="2">
    <source>
        <dbReference type="ARBA" id="ARBA00022614"/>
    </source>
</evidence>
<dbReference type="FunFam" id="3.80.10.10:FF:000386">
    <property type="entry name" value="Disease resistance protein RPS4"/>
    <property type="match status" value="1"/>
</dbReference>
<dbReference type="InterPro" id="IPR032675">
    <property type="entry name" value="LRR_dom_sf"/>
</dbReference>
<dbReference type="Pfam" id="PF20160">
    <property type="entry name" value="C-JID"/>
    <property type="match status" value="1"/>
</dbReference>
<keyword evidence="3" id="KW-0677">Repeat</keyword>
<keyword evidence="2" id="KW-0433">Leucine-rich repeat</keyword>
<name>A0A078HDF2_BRANA</name>
<dbReference type="PaxDb" id="3708-A0A078HDF2"/>
<gene>
    <name evidence="9" type="primary">BnaC03g62010D</name>
    <name evidence="9" type="ORF">GSBRNA2T00058475001</name>
</gene>
<dbReference type="InterPro" id="IPR042197">
    <property type="entry name" value="Apaf_helical"/>
</dbReference>
<keyword evidence="7" id="KW-1133">Transmembrane helix</keyword>
<dbReference type="EC" id="3.2.2.6" evidence="1"/>
<dbReference type="AlphaFoldDB" id="A0A078HDF2"/>
<dbReference type="InterPro" id="IPR000157">
    <property type="entry name" value="TIR_dom"/>
</dbReference>
<keyword evidence="5" id="KW-0520">NAD</keyword>
<dbReference type="GO" id="GO:0043531">
    <property type="term" value="F:ADP binding"/>
    <property type="evidence" value="ECO:0007669"/>
    <property type="project" value="InterPro"/>
</dbReference>
<dbReference type="STRING" id="3708.A0A078HDF2"/>
<evidence type="ECO:0000313" key="10">
    <source>
        <dbReference type="Proteomes" id="UP000028999"/>
    </source>
</evidence>
<evidence type="ECO:0000256" key="1">
    <source>
        <dbReference type="ARBA" id="ARBA00011982"/>
    </source>
</evidence>
<feature type="domain" description="TIR" evidence="8">
    <location>
        <begin position="120"/>
        <end position="282"/>
    </location>
</feature>
<dbReference type="InterPro" id="IPR002182">
    <property type="entry name" value="NB-ARC"/>
</dbReference>
<dbReference type="OMA" id="EYAKGNP"/>
<dbReference type="GO" id="GO:0007165">
    <property type="term" value="P:signal transduction"/>
    <property type="evidence" value="ECO:0007669"/>
    <property type="project" value="InterPro"/>
</dbReference>
<dbReference type="InterPro" id="IPR044974">
    <property type="entry name" value="Disease_R_plants"/>
</dbReference>
<dbReference type="Gene3D" id="3.40.50.300">
    <property type="entry name" value="P-loop containing nucleotide triphosphate hydrolases"/>
    <property type="match status" value="1"/>
</dbReference>
<dbReference type="SMART" id="SM00382">
    <property type="entry name" value="AAA"/>
    <property type="match status" value="1"/>
</dbReference>
<dbReference type="InterPro" id="IPR045344">
    <property type="entry name" value="C-JID"/>
</dbReference>
<keyword evidence="10" id="KW-1185">Reference proteome</keyword>
<dbReference type="Pfam" id="PF01582">
    <property type="entry name" value="TIR"/>
    <property type="match status" value="1"/>
</dbReference>
<dbReference type="Gene3D" id="3.40.50.10140">
    <property type="entry name" value="Toll/interleukin-1 receptor homology (TIR) domain"/>
    <property type="match status" value="1"/>
</dbReference>
<evidence type="ECO:0000256" key="3">
    <source>
        <dbReference type="ARBA" id="ARBA00022737"/>
    </source>
</evidence>
<keyword evidence="7" id="KW-0472">Membrane</keyword>
<keyword evidence="7" id="KW-0812">Transmembrane</keyword>
<evidence type="ECO:0000313" key="9">
    <source>
        <dbReference type="EMBL" id="CDY35459.1"/>
    </source>
</evidence>
<feature type="transmembrane region" description="Helical" evidence="7">
    <location>
        <begin position="1248"/>
        <end position="1269"/>
    </location>
</feature>
<dbReference type="Gene3D" id="1.10.8.430">
    <property type="entry name" value="Helical domain of apoptotic protease-activating factors"/>
    <property type="match status" value="1"/>
</dbReference>
<protein>
    <recommendedName>
        <fullName evidence="1">ADP-ribosyl cyclase/cyclic ADP-ribose hydrolase</fullName>
        <ecNumber evidence="1">3.2.2.6</ecNumber>
    </recommendedName>
</protein>
<dbReference type="InterPro" id="IPR027417">
    <property type="entry name" value="P-loop_NTPase"/>
</dbReference>
<evidence type="ECO:0000256" key="5">
    <source>
        <dbReference type="ARBA" id="ARBA00023027"/>
    </source>
</evidence>
<evidence type="ECO:0000256" key="7">
    <source>
        <dbReference type="SAM" id="Phobius"/>
    </source>
</evidence>
<dbReference type="InterPro" id="IPR035897">
    <property type="entry name" value="Toll_tir_struct_dom_sf"/>
</dbReference>
<dbReference type="PRINTS" id="PR00364">
    <property type="entry name" value="DISEASERSIST"/>
</dbReference>
<evidence type="ECO:0000256" key="6">
    <source>
        <dbReference type="ARBA" id="ARBA00047304"/>
    </source>
</evidence>
<keyword evidence="4" id="KW-0378">Hydrolase</keyword>
<dbReference type="Pfam" id="PF00931">
    <property type="entry name" value="NB-ARC"/>
    <property type="match status" value="1"/>
</dbReference>
<dbReference type="GO" id="GO:0006952">
    <property type="term" value="P:defense response"/>
    <property type="evidence" value="ECO:0007669"/>
    <property type="project" value="InterPro"/>
</dbReference>
<dbReference type="SUPFAM" id="SSF52200">
    <property type="entry name" value="Toll/Interleukin receptor TIR domain"/>
    <property type="match status" value="1"/>
</dbReference>
<dbReference type="PROSITE" id="PS50104">
    <property type="entry name" value="TIR"/>
    <property type="match status" value="1"/>
</dbReference>
<dbReference type="Gene3D" id="3.80.10.10">
    <property type="entry name" value="Ribonuclease Inhibitor"/>
    <property type="match status" value="3"/>
</dbReference>
<dbReference type="EMBL" id="LK032352">
    <property type="protein sequence ID" value="CDY35459.1"/>
    <property type="molecule type" value="Genomic_DNA"/>
</dbReference>
<dbReference type="PANTHER" id="PTHR11017">
    <property type="entry name" value="LEUCINE-RICH REPEAT-CONTAINING PROTEIN"/>
    <property type="match status" value="1"/>
</dbReference>
<evidence type="ECO:0000259" key="8">
    <source>
        <dbReference type="PROSITE" id="PS50104"/>
    </source>
</evidence>
<dbReference type="Proteomes" id="UP000028999">
    <property type="component" value="Unassembled WGS sequence"/>
</dbReference>
<dbReference type="GO" id="GO:0061809">
    <property type="term" value="F:NAD+ nucleosidase activity, cyclic ADP-ribose generating"/>
    <property type="evidence" value="ECO:0007669"/>
    <property type="project" value="UniProtKB-EC"/>
</dbReference>
<dbReference type="SUPFAM" id="SSF52540">
    <property type="entry name" value="P-loop containing nucleoside triphosphate hydrolases"/>
    <property type="match status" value="1"/>
</dbReference>
<reference evidence="9 10" key="1">
    <citation type="journal article" date="2014" name="Science">
        <title>Plant genetics. Early allopolyploid evolution in the post-Neolithic Brassica napus oilseed genome.</title>
        <authorList>
            <person name="Chalhoub B."/>
            <person name="Denoeud F."/>
            <person name="Liu S."/>
            <person name="Parkin I.A."/>
            <person name="Tang H."/>
            <person name="Wang X."/>
            <person name="Chiquet J."/>
            <person name="Belcram H."/>
            <person name="Tong C."/>
            <person name="Samans B."/>
            <person name="Correa M."/>
            <person name="Da Silva C."/>
            <person name="Just J."/>
            <person name="Falentin C."/>
            <person name="Koh C.S."/>
            <person name="Le Clainche I."/>
            <person name="Bernard M."/>
            <person name="Bento P."/>
            <person name="Noel B."/>
            <person name="Labadie K."/>
            <person name="Alberti A."/>
            <person name="Charles M."/>
            <person name="Arnaud D."/>
            <person name="Guo H."/>
            <person name="Daviaud C."/>
            <person name="Alamery S."/>
            <person name="Jabbari K."/>
            <person name="Zhao M."/>
            <person name="Edger P.P."/>
            <person name="Chelaifa H."/>
            <person name="Tack D."/>
            <person name="Lassalle G."/>
            <person name="Mestiri I."/>
            <person name="Schnel N."/>
            <person name="Le Paslier M.C."/>
            <person name="Fan G."/>
            <person name="Renault V."/>
            <person name="Bayer P.E."/>
            <person name="Golicz A.A."/>
            <person name="Manoli S."/>
            <person name="Lee T.H."/>
            <person name="Thi V.H."/>
            <person name="Chalabi S."/>
            <person name="Hu Q."/>
            <person name="Fan C."/>
            <person name="Tollenaere R."/>
            <person name="Lu Y."/>
            <person name="Battail C."/>
            <person name="Shen J."/>
            <person name="Sidebottom C.H."/>
            <person name="Wang X."/>
            <person name="Canaguier A."/>
            <person name="Chauveau A."/>
            <person name="Berard A."/>
            <person name="Deniot G."/>
            <person name="Guan M."/>
            <person name="Liu Z."/>
            <person name="Sun F."/>
            <person name="Lim Y.P."/>
            <person name="Lyons E."/>
            <person name="Town C.D."/>
            <person name="Bancroft I."/>
            <person name="Wang X."/>
            <person name="Meng J."/>
            <person name="Ma J."/>
            <person name="Pires J.C."/>
            <person name="King G.J."/>
            <person name="Brunel D."/>
            <person name="Delourme R."/>
            <person name="Renard M."/>
            <person name="Aury J.M."/>
            <person name="Adams K.L."/>
            <person name="Batley J."/>
            <person name="Snowdon R.J."/>
            <person name="Tost J."/>
            <person name="Edwards D."/>
            <person name="Zhou Y."/>
            <person name="Hua W."/>
            <person name="Sharpe A.G."/>
            <person name="Paterson A.H."/>
            <person name="Guan C."/>
            <person name="Wincker P."/>
        </authorList>
    </citation>
    <scope>NUCLEOTIDE SEQUENCE [LARGE SCALE GENOMIC DNA]</scope>
    <source>
        <strain evidence="10">cv. Darmor-bzh</strain>
    </source>
</reference>
<organism evidence="9 10">
    <name type="scientific">Brassica napus</name>
    <name type="common">Rape</name>
    <dbReference type="NCBI Taxonomy" id="3708"/>
    <lineage>
        <taxon>Eukaryota</taxon>
        <taxon>Viridiplantae</taxon>
        <taxon>Streptophyta</taxon>
        <taxon>Embryophyta</taxon>
        <taxon>Tracheophyta</taxon>
        <taxon>Spermatophyta</taxon>
        <taxon>Magnoliopsida</taxon>
        <taxon>eudicotyledons</taxon>
        <taxon>Gunneridae</taxon>
        <taxon>Pentapetalae</taxon>
        <taxon>rosids</taxon>
        <taxon>malvids</taxon>
        <taxon>Brassicales</taxon>
        <taxon>Brassicaceae</taxon>
        <taxon>Brassiceae</taxon>
        <taxon>Brassica</taxon>
    </lineage>
</organism>
<comment type="catalytic activity">
    <reaction evidence="6">
        <text>NAD(+) + H2O = ADP-D-ribose + nicotinamide + H(+)</text>
        <dbReference type="Rhea" id="RHEA:16301"/>
        <dbReference type="ChEBI" id="CHEBI:15377"/>
        <dbReference type="ChEBI" id="CHEBI:15378"/>
        <dbReference type="ChEBI" id="CHEBI:17154"/>
        <dbReference type="ChEBI" id="CHEBI:57540"/>
        <dbReference type="ChEBI" id="CHEBI:57967"/>
        <dbReference type="EC" id="3.2.2.6"/>
    </reaction>
    <physiologicalReaction direction="left-to-right" evidence="6">
        <dbReference type="Rhea" id="RHEA:16302"/>
    </physiologicalReaction>
</comment>
<accession>A0A078HDF2</accession>
<dbReference type="InterPro" id="IPR003593">
    <property type="entry name" value="AAA+_ATPase"/>
</dbReference>
<dbReference type="PANTHER" id="PTHR11017:SF589">
    <property type="entry name" value="ADP-RIBOSYL CYCLASE_CYCLIC ADP-RIBOSE HYDROLASE-RELATED"/>
    <property type="match status" value="1"/>
</dbReference>
<proteinExistence type="predicted"/>
<dbReference type="SMART" id="SM00255">
    <property type="entry name" value="TIR"/>
    <property type="match status" value="1"/>
</dbReference>